<dbReference type="Proteomes" id="UP000198943">
    <property type="component" value="Unassembled WGS sequence"/>
</dbReference>
<keyword evidence="4 5" id="KW-0472">Membrane</keyword>
<feature type="transmembrane region" description="Helical" evidence="5">
    <location>
        <begin position="12"/>
        <end position="34"/>
    </location>
</feature>
<dbReference type="PANTHER" id="PTHR10361">
    <property type="entry name" value="SODIUM-BILE ACID COTRANSPORTER"/>
    <property type="match status" value="1"/>
</dbReference>
<dbReference type="InterPro" id="IPR004710">
    <property type="entry name" value="Bilac:Na_transpt"/>
</dbReference>
<evidence type="ECO:0000256" key="2">
    <source>
        <dbReference type="ARBA" id="ARBA00022692"/>
    </source>
</evidence>
<feature type="transmembrane region" description="Helical" evidence="5">
    <location>
        <begin position="196"/>
        <end position="215"/>
    </location>
</feature>
<evidence type="ECO:0000313" key="7">
    <source>
        <dbReference type="Proteomes" id="UP000198943"/>
    </source>
</evidence>
<organism evidence="6 7">
    <name type="scientific">Succiniclasticum ruminis</name>
    <dbReference type="NCBI Taxonomy" id="40841"/>
    <lineage>
        <taxon>Bacteria</taxon>
        <taxon>Bacillati</taxon>
        <taxon>Bacillota</taxon>
        <taxon>Negativicutes</taxon>
        <taxon>Acidaminococcales</taxon>
        <taxon>Acidaminococcaceae</taxon>
        <taxon>Succiniclasticum</taxon>
    </lineage>
</organism>
<dbReference type="AlphaFoldDB" id="A0A1G6K6Z3"/>
<dbReference type="RefSeq" id="WP_093729783.1">
    <property type="nucleotide sequence ID" value="NZ_FMYW01000004.1"/>
</dbReference>
<dbReference type="InterPro" id="IPR038770">
    <property type="entry name" value="Na+/solute_symporter_sf"/>
</dbReference>
<keyword evidence="2 5" id="KW-0812">Transmembrane</keyword>
<proteinExistence type="predicted"/>
<evidence type="ECO:0000256" key="3">
    <source>
        <dbReference type="ARBA" id="ARBA00022989"/>
    </source>
</evidence>
<comment type="subcellular location">
    <subcellularLocation>
        <location evidence="1">Membrane</location>
        <topology evidence="1">Multi-pass membrane protein</topology>
    </subcellularLocation>
</comment>
<feature type="transmembrane region" description="Helical" evidence="5">
    <location>
        <begin position="72"/>
        <end position="91"/>
    </location>
</feature>
<dbReference type="InterPro" id="IPR002657">
    <property type="entry name" value="BilAc:Na_symport/Acr3"/>
</dbReference>
<dbReference type="PANTHER" id="PTHR10361:SF28">
    <property type="entry name" value="P3 PROTEIN-RELATED"/>
    <property type="match status" value="1"/>
</dbReference>
<dbReference type="OrthoDB" id="9806785at2"/>
<dbReference type="Pfam" id="PF01758">
    <property type="entry name" value="SBF"/>
    <property type="match status" value="1"/>
</dbReference>
<feature type="transmembrane region" description="Helical" evidence="5">
    <location>
        <begin position="160"/>
        <end position="184"/>
    </location>
</feature>
<feature type="transmembrane region" description="Helical" evidence="5">
    <location>
        <begin position="40"/>
        <end position="60"/>
    </location>
</feature>
<dbReference type="GO" id="GO:0016020">
    <property type="term" value="C:membrane"/>
    <property type="evidence" value="ECO:0007669"/>
    <property type="project" value="UniProtKB-SubCell"/>
</dbReference>
<evidence type="ECO:0000256" key="5">
    <source>
        <dbReference type="SAM" id="Phobius"/>
    </source>
</evidence>
<dbReference type="EMBL" id="FMYW01000004">
    <property type="protein sequence ID" value="SDC26611.1"/>
    <property type="molecule type" value="Genomic_DNA"/>
</dbReference>
<reference evidence="7" key="1">
    <citation type="submission" date="2016-10" db="EMBL/GenBank/DDBJ databases">
        <authorList>
            <person name="Varghese N."/>
            <person name="Submissions S."/>
        </authorList>
    </citation>
    <scope>NUCLEOTIDE SEQUENCE [LARGE SCALE GENOMIC DNA]</scope>
    <source>
        <strain evidence="7">DSM 11005</strain>
    </source>
</reference>
<accession>A0A1G6K6Z3</accession>
<protein>
    <submittedName>
        <fullName evidence="6">Bile acid:Na+ symporter, BASS family</fullName>
    </submittedName>
</protein>
<gene>
    <name evidence="6" type="ORF">SAMN04487864_10490</name>
</gene>
<dbReference type="Gene3D" id="1.20.1530.20">
    <property type="match status" value="1"/>
</dbReference>
<keyword evidence="7" id="KW-1185">Reference proteome</keyword>
<feature type="transmembrane region" description="Helical" evidence="5">
    <location>
        <begin position="103"/>
        <end position="123"/>
    </location>
</feature>
<feature type="transmembrane region" description="Helical" evidence="5">
    <location>
        <begin position="130"/>
        <end position="154"/>
    </location>
</feature>
<evidence type="ECO:0000256" key="4">
    <source>
        <dbReference type="ARBA" id="ARBA00023136"/>
    </source>
</evidence>
<sequence>MKKLCELIGKYFGLVIILFFIGGMTCPPAFTWVLGKLAGFSLLSMMLGIIMFGMGTTMELKDFKLILQRPRDVLLGAVAQYAIMPFLAYALSRAFNLDPALTVGVVLVGTCPGGTASNVITFISKGDLALSVTMTTVSTLLSPIMTPLLTYMIIGQRIDFSPIAMFWSIVQIVIIPIGFGVALRHCFPDWCEKAKAYLPALSCLCISLLIAGLAGASRDAILASSATIMAVVVLHNLLGSALGFAIGRISGMSWKKCVALSIEVGMQNSGLAAGLAKTHFPALAAAAVPGAIFSSWHNISGSILAWLYVNYLNPRFDEELQGNVNTISGKPSTAH</sequence>
<feature type="transmembrane region" description="Helical" evidence="5">
    <location>
        <begin position="221"/>
        <end position="246"/>
    </location>
</feature>
<name>A0A1G6K6Z3_9FIRM</name>
<evidence type="ECO:0000313" key="6">
    <source>
        <dbReference type="EMBL" id="SDC26611.1"/>
    </source>
</evidence>
<evidence type="ECO:0000256" key="1">
    <source>
        <dbReference type="ARBA" id="ARBA00004141"/>
    </source>
</evidence>
<keyword evidence="3 5" id="KW-1133">Transmembrane helix</keyword>